<organism evidence="4 5">
    <name type="scientific">Litoribrevibacter albus</name>
    <dbReference type="NCBI Taxonomy" id="1473156"/>
    <lineage>
        <taxon>Bacteria</taxon>
        <taxon>Pseudomonadati</taxon>
        <taxon>Pseudomonadota</taxon>
        <taxon>Gammaproteobacteria</taxon>
        <taxon>Oceanospirillales</taxon>
        <taxon>Oceanospirillaceae</taxon>
        <taxon>Litoribrevibacter</taxon>
    </lineage>
</organism>
<protein>
    <recommendedName>
        <fullName evidence="3">Solute-binding protein family 3/N-terminal domain-containing protein</fullName>
    </recommendedName>
</protein>
<name>A0AA37W4T6_9GAMM</name>
<dbReference type="AlphaFoldDB" id="A0AA37W4T6"/>
<evidence type="ECO:0000313" key="4">
    <source>
        <dbReference type="EMBL" id="GLQ30432.1"/>
    </source>
</evidence>
<dbReference type="PANTHER" id="PTHR35936">
    <property type="entry name" value="MEMBRANE-BOUND LYTIC MUREIN TRANSGLYCOSYLASE F"/>
    <property type="match status" value="1"/>
</dbReference>
<dbReference type="Proteomes" id="UP001161389">
    <property type="component" value="Unassembled WGS sequence"/>
</dbReference>
<dbReference type="InterPro" id="IPR001638">
    <property type="entry name" value="Solute-binding_3/MltF_N"/>
</dbReference>
<dbReference type="Gene3D" id="3.40.190.10">
    <property type="entry name" value="Periplasmic binding protein-like II"/>
    <property type="match status" value="2"/>
</dbReference>
<keyword evidence="2" id="KW-0732">Signal</keyword>
<dbReference type="SMART" id="SM00062">
    <property type="entry name" value="PBPb"/>
    <property type="match status" value="1"/>
</dbReference>
<comment type="similarity">
    <text evidence="1">Belongs to the bacterial solute-binding protein 3 family.</text>
</comment>
<feature type="domain" description="Solute-binding protein family 3/N-terminal" evidence="3">
    <location>
        <begin position="66"/>
        <end position="295"/>
    </location>
</feature>
<reference evidence="4" key="2">
    <citation type="submission" date="2023-01" db="EMBL/GenBank/DDBJ databases">
        <title>Draft genome sequence of Litoribrevibacter albus strain NBRC 110071.</title>
        <authorList>
            <person name="Sun Q."/>
            <person name="Mori K."/>
        </authorList>
    </citation>
    <scope>NUCLEOTIDE SEQUENCE</scope>
    <source>
        <strain evidence="4">NBRC 110071</strain>
    </source>
</reference>
<gene>
    <name evidence="4" type="ORF">GCM10007876_09100</name>
</gene>
<evidence type="ECO:0000313" key="5">
    <source>
        <dbReference type="Proteomes" id="UP001161389"/>
    </source>
</evidence>
<evidence type="ECO:0000256" key="2">
    <source>
        <dbReference type="ARBA" id="ARBA00022729"/>
    </source>
</evidence>
<proteinExistence type="inferred from homology"/>
<comment type="caution">
    <text evidence="4">The sequence shown here is derived from an EMBL/GenBank/DDBJ whole genome shotgun (WGS) entry which is preliminary data.</text>
</comment>
<evidence type="ECO:0000259" key="3">
    <source>
        <dbReference type="SMART" id="SM00062"/>
    </source>
</evidence>
<evidence type="ECO:0000256" key="1">
    <source>
        <dbReference type="ARBA" id="ARBA00010333"/>
    </source>
</evidence>
<accession>A0AA37W4T6</accession>
<dbReference type="PANTHER" id="PTHR35936:SF6">
    <property type="entry name" value="AMINO ACID ABC TRANSPORTER SUBSTRATE-BINDING PAAT FAMILY PROTEIN"/>
    <property type="match status" value="1"/>
</dbReference>
<dbReference type="EMBL" id="BSNM01000003">
    <property type="protein sequence ID" value="GLQ30432.1"/>
    <property type="molecule type" value="Genomic_DNA"/>
</dbReference>
<reference evidence="4" key="1">
    <citation type="journal article" date="2014" name="Int. J. Syst. Evol. Microbiol.">
        <title>Complete genome sequence of Corynebacterium casei LMG S-19264T (=DSM 44701T), isolated from a smear-ripened cheese.</title>
        <authorList>
            <consortium name="US DOE Joint Genome Institute (JGI-PGF)"/>
            <person name="Walter F."/>
            <person name="Albersmeier A."/>
            <person name="Kalinowski J."/>
            <person name="Ruckert C."/>
        </authorList>
    </citation>
    <scope>NUCLEOTIDE SEQUENCE</scope>
    <source>
        <strain evidence="4">NBRC 110071</strain>
    </source>
</reference>
<dbReference type="SUPFAM" id="SSF53850">
    <property type="entry name" value="Periplasmic binding protein-like II"/>
    <property type="match status" value="1"/>
</dbReference>
<dbReference type="Pfam" id="PF00497">
    <property type="entry name" value="SBP_bac_3"/>
    <property type="match status" value="1"/>
</dbReference>
<sequence length="304" mass="34829">MEIMDDIINTVQDAQTHRNVTTSKKRLVTPSLFSVPFPFLTRFLFITSLLISSFSWSNGWSNNCTSLSVAGSDQWIPFAYADSQKPDHPIGIAFDVVRLLTEDLGLELTFQARQPWKRIEQKMNTGHVDILAGNYWNEERAQKWAITDAISKDEVRVFVHRQNEFPFHELKDLKDRHGLIPSGVSFGQAFDHYKSLLNIKEVKTHSQMMAMLSLQRTDYIVLPYFNTQRKIHALGYQDKIVALPTPLDVNNVHLSLSKQSPCYSTELLQRFNESIRRLKQAGSIQKIEANYLNSSAEAKIPLES</sequence>
<keyword evidence="5" id="KW-1185">Reference proteome</keyword>